<dbReference type="AlphaFoldDB" id="M2N5X2"/>
<organism evidence="1 2">
    <name type="scientific">Baudoinia panamericana (strain UAMH 10762)</name>
    <name type="common">Angels' share fungus</name>
    <name type="synonym">Baudoinia compniacensis (strain UAMH 10762)</name>
    <dbReference type="NCBI Taxonomy" id="717646"/>
    <lineage>
        <taxon>Eukaryota</taxon>
        <taxon>Fungi</taxon>
        <taxon>Dikarya</taxon>
        <taxon>Ascomycota</taxon>
        <taxon>Pezizomycotina</taxon>
        <taxon>Dothideomycetes</taxon>
        <taxon>Dothideomycetidae</taxon>
        <taxon>Mycosphaerellales</taxon>
        <taxon>Teratosphaeriaceae</taxon>
        <taxon>Baudoinia</taxon>
    </lineage>
</organism>
<feature type="non-terminal residue" evidence="1">
    <location>
        <position position="1"/>
    </location>
</feature>
<dbReference type="GeneID" id="19115793"/>
<feature type="non-terminal residue" evidence="1">
    <location>
        <position position="146"/>
    </location>
</feature>
<dbReference type="RefSeq" id="XP_007678148.1">
    <property type="nucleotide sequence ID" value="XM_007679958.1"/>
</dbReference>
<sequence>CTAEPPGYGPLPSPNTEANWANFTALATLANNAVTPALYSRVFVNLNGSVLATASNVYMGYYELKQYDPASCTALCDQTTGCVGTNLYFERDPCEVPGDACPDPDAITVIKCALWGSPVTAAQATNVGQWQENFHVLIGGSNGYMK</sequence>
<dbReference type="PANTHER" id="PTHR36578">
    <property type="entry name" value="CHROMOSOME 15, WHOLE GENOME SHOTGUN SEQUENCE"/>
    <property type="match status" value="1"/>
</dbReference>
<dbReference type="EMBL" id="KB445558">
    <property type="protein sequence ID" value="EMC94434.1"/>
    <property type="molecule type" value="Genomic_DNA"/>
</dbReference>
<evidence type="ECO:0000313" key="1">
    <source>
        <dbReference type="EMBL" id="EMC94434.1"/>
    </source>
</evidence>
<dbReference type="eggNOG" id="ENOG502RYBJ">
    <property type="taxonomic scope" value="Eukaryota"/>
</dbReference>
<reference evidence="1 2" key="1">
    <citation type="journal article" date="2012" name="PLoS Pathog.">
        <title>Diverse lifestyles and strategies of plant pathogenesis encoded in the genomes of eighteen Dothideomycetes fungi.</title>
        <authorList>
            <person name="Ohm R.A."/>
            <person name="Feau N."/>
            <person name="Henrissat B."/>
            <person name="Schoch C.L."/>
            <person name="Horwitz B.A."/>
            <person name="Barry K.W."/>
            <person name="Condon B.J."/>
            <person name="Copeland A.C."/>
            <person name="Dhillon B."/>
            <person name="Glaser F."/>
            <person name="Hesse C.N."/>
            <person name="Kosti I."/>
            <person name="LaButti K."/>
            <person name="Lindquist E.A."/>
            <person name="Lucas S."/>
            <person name="Salamov A.A."/>
            <person name="Bradshaw R.E."/>
            <person name="Ciuffetti L."/>
            <person name="Hamelin R.C."/>
            <person name="Kema G.H.J."/>
            <person name="Lawrence C."/>
            <person name="Scott J.A."/>
            <person name="Spatafora J.W."/>
            <person name="Turgeon B.G."/>
            <person name="de Wit P.J.G.M."/>
            <person name="Zhong S."/>
            <person name="Goodwin S.B."/>
            <person name="Grigoriev I.V."/>
        </authorList>
    </citation>
    <scope>NUCLEOTIDE SEQUENCE [LARGE SCALE GENOMIC DNA]</scope>
    <source>
        <strain evidence="1 2">UAMH 10762</strain>
    </source>
</reference>
<dbReference type="PANTHER" id="PTHR36578:SF1">
    <property type="entry name" value="APPLE DOMAIN-CONTAINING PROTEIN"/>
    <property type="match status" value="1"/>
</dbReference>
<evidence type="ECO:0000313" key="2">
    <source>
        <dbReference type="Proteomes" id="UP000011761"/>
    </source>
</evidence>
<dbReference type="HOGENOM" id="CLU_1781853_0_0_1"/>
<keyword evidence="2" id="KW-1185">Reference proteome</keyword>
<dbReference type="KEGG" id="bcom:BAUCODRAFT_58728"/>
<dbReference type="Proteomes" id="UP000011761">
    <property type="component" value="Unassembled WGS sequence"/>
</dbReference>
<name>M2N5X2_BAUPA</name>
<proteinExistence type="predicted"/>
<protein>
    <submittedName>
        <fullName evidence="1">Uncharacterized protein</fullName>
    </submittedName>
</protein>
<dbReference type="OrthoDB" id="271448at2759"/>
<gene>
    <name evidence="1" type="ORF">BAUCODRAFT_58728</name>
</gene>
<accession>M2N5X2</accession>